<dbReference type="Pfam" id="PF03184">
    <property type="entry name" value="DDE_1"/>
    <property type="match status" value="1"/>
</dbReference>
<dbReference type="RefSeq" id="XP_028148760.1">
    <property type="nucleotide sequence ID" value="XM_028292959.1"/>
</dbReference>
<protein>
    <submittedName>
        <fullName evidence="2">Uncharacterized protein LOC114342172 isoform X1</fullName>
    </submittedName>
</protein>
<dbReference type="InParanoid" id="A0A6P7GYA3"/>
<dbReference type="GO" id="GO:0005634">
    <property type="term" value="C:nucleus"/>
    <property type="evidence" value="ECO:0007669"/>
    <property type="project" value="TreeGrafter"/>
</dbReference>
<dbReference type="Gene3D" id="3.30.420.10">
    <property type="entry name" value="Ribonuclease H-like superfamily/Ribonuclease H"/>
    <property type="match status" value="1"/>
</dbReference>
<organism evidence="2">
    <name type="scientific">Diabrotica virgifera virgifera</name>
    <name type="common">western corn rootworm</name>
    <dbReference type="NCBI Taxonomy" id="50390"/>
    <lineage>
        <taxon>Eukaryota</taxon>
        <taxon>Metazoa</taxon>
        <taxon>Ecdysozoa</taxon>
        <taxon>Arthropoda</taxon>
        <taxon>Hexapoda</taxon>
        <taxon>Insecta</taxon>
        <taxon>Pterygota</taxon>
        <taxon>Neoptera</taxon>
        <taxon>Endopterygota</taxon>
        <taxon>Coleoptera</taxon>
        <taxon>Polyphaga</taxon>
        <taxon>Cucujiformia</taxon>
        <taxon>Chrysomeloidea</taxon>
        <taxon>Chrysomelidae</taxon>
        <taxon>Galerucinae</taxon>
        <taxon>Diabroticina</taxon>
        <taxon>Diabroticites</taxon>
        <taxon>Diabrotica</taxon>
    </lineage>
</organism>
<dbReference type="PANTHER" id="PTHR19303:SF57">
    <property type="entry name" value="HTH CENPB-TYPE DOMAIN-CONTAINING PROTEIN"/>
    <property type="match status" value="1"/>
</dbReference>
<dbReference type="InterPro" id="IPR050863">
    <property type="entry name" value="CenT-Element_Derived"/>
</dbReference>
<reference evidence="2" key="1">
    <citation type="submission" date="2025-08" db="UniProtKB">
        <authorList>
            <consortium name="RefSeq"/>
        </authorList>
    </citation>
    <scope>IDENTIFICATION</scope>
    <source>
        <tissue evidence="2">Whole insect</tissue>
    </source>
</reference>
<dbReference type="InterPro" id="IPR004875">
    <property type="entry name" value="DDE_SF_endonuclease_dom"/>
</dbReference>
<feature type="domain" description="DDE-1" evidence="1">
    <location>
        <begin position="45"/>
        <end position="180"/>
    </location>
</feature>
<dbReference type="GO" id="GO:0003677">
    <property type="term" value="F:DNA binding"/>
    <property type="evidence" value="ECO:0007669"/>
    <property type="project" value="TreeGrafter"/>
</dbReference>
<proteinExistence type="predicted"/>
<gene>
    <name evidence="2" type="primary">LOC114342172</name>
</gene>
<dbReference type="PANTHER" id="PTHR19303">
    <property type="entry name" value="TRANSPOSON"/>
    <property type="match status" value="1"/>
</dbReference>
<evidence type="ECO:0000259" key="1">
    <source>
        <dbReference type="Pfam" id="PF03184"/>
    </source>
</evidence>
<evidence type="ECO:0000313" key="2">
    <source>
        <dbReference type="RefSeq" id="XP_028148760.1"/>
    </source>
</evidence>
<dbReference type="InterPro" id="IPR036397">
    <property type="entry name" value="RNaseH_sf"/>
</dbReference>
<name>A0A6P7GYA3_DIAVI</name>
<accession>A0A6P7GYA3</accession>
<dbReference type="AlphaFoldDB" id="A0A6P7GYA3"/>
<sequence>MEGVLSHSVINYDETNMTDDPGRKKVVVRRGCRHPERIIDFSKSSTSVMFAAAGDGTLLPPYANIQTENLYNTWTEHGPKGTVYNRSKSGWFTLEIFEDWFRKIALPYFSKQDKEEKKVMIGDNLASHISPYIIEECKKNNIIFILLPPNSTGLTQPLDVAFFRPLKIKWRETLDSWKTKNRGTVPKDTFPRLLKKCLEAMGEKNLSQNVISGFKGAGLIPLNRGEVLKRLPSKQAVENGK</sequence>